<sequence length="115" mass="13628">MNPITPDEVEAIPPSYKESHHPSQTRKGYRVFLSRYFLDFKALSFEEKFKVLVRHRILAESDDISIDSICTPRSPHAYEIIKAAATLWRIMPNEMRDSWNFFRGFSIHYLFLVDF</sequence>
<organism evidence="2">
    <name type="scientific">Eucampia antarctica</name>
    <dbReference type="NCBI Taxonomy" id="49252"/>
    <lineage>
        <taxon>Eukaryota</taxon>
        <taxon>Sar</taxon>
        <taxon>Stramenopiles</taxon>
        <taxon>Ochrophyta</taxon>
        <taxon>Bacillariophyta</taxon>
        <taxon>Mediophyceae</taxon>
        <taxon>Biddulphiophycidae</taxon>
        <taxon>Hemiaulales</taxon>
        <taxon>Hemiaulaceae</taxon>
        <taxon>Eucampia</taxon>
    </lineage>
</organism>
<evidence type="ECO:0000256" key="1">
    <source>
        <dbReference type="SAM" id="MobiDB-lite"/>
    </source>
</evidence>
<dbReference type="AlphaFoldDB" id="A0A7S2RXG4"/>
<proteinExistence type="predicted"/>
<dbReference type="EMBL" id="HBHI01020087">
    <property type="protein sequence ID" value="CAD9683297.1"/>
    <property type="molecule type" value="Transcribed_RNA"/>
</dbReference>
<gene>
    <name evidence="2" type="ORF">EANT1437_LOCUS10281</name>
</gene>
<feature type="region of interest" description="Disordered" evidence="1">
    <location>
        <begin position="1"/>
        <end position="24"/>
    </location>
</feature>
<reference evidence="2" key="1">
    <citation type="submission" date="2021-01" db="EMBL/GenBank/DDBJ databases">
        <authorList>
            <person name="Corre E."/>
            <person name="Pelletier E."/>
            <person name="Niang G."/>
            <person name="Scheremetjew M."/>
            <person name="Finn R."/>
            <person name="Kale V."/>
            <person name="Holt S."/>
            <person name="Cochrane G."/>
            <person name="Meng A."/>
            <person name="Brown T."/>
            <person name="Cohen L."/>
        </authorList>
    </citation>
    <scope>NUCLEOTIDE SEQUENCE</scope>
    <source>
        <strain evidence="2">CCMP1452</strain>
    </source>
</reference>
<evidence type="ECO:0000313" key="2">
    <source>
        <dbReference type="EMBL" id="CAD9683297.1"/>
    </source>
</evidence>
<name>A0A7S2RXG4_9STRA</name>
<protein>
    <submittedName>
        <fullName evidence="2">Uncharacterized protein</fullName>
    </submittedName>
</protein>
<accession>A0A7S2RXG4</accession>